<sequence>MSGMQQRTKWREGPLQPTHTCWASTPNLSESISSPPLVQSNHITLVSNQRISLFHSPRLTTPTLLFHSGSHFCVPLLLLILLNSVESAEFKKGNWFGQNVMGPPECSRWAARRIHLPKCSTAKCIMYIEPRSIILPCRLILCGRYQRCL</sequence>
<reference evidence="1 2" key="1">
    <citation type="submission" date="2021-06" db="EMBL/GenBank/DDBJ databases">
        <authorList>
            <person name="Palmer J.M."/>
        </authorList>
    </citation>
    <scope>NUCLEOTIDE SEQUENCE [LARGE SCALE GENOMIC DNA]</scope>
    <source>
        <strain evidence="1 2">XR_2019</strain>
        <tissue evidence="1">Muscle</tissue>
    </source>
</reference>
<dbReference type="Proteomes" id="UP001444071">
    <property type="component" value="Unassembled WGS sequence"/>
</dbReference>
<proteinExistence type="predicted"/>
<evidence type="ECO:0000313" key="1">
    <source>
        <dbReference type="EMBL" id="MEQ2265811.1"/>
    </source>
</evidence>
<keyword evidence="2" id="KW-1185">Reference proteome</keyword>
<name>A0ABV0W8F1_9TELE</name>
<evidence type="ECO:0000313" key="2">
    <source>
        <dbReference type="Proteomes" id="UP001444071"/>
    </source>
</evidence>
<organism evidence="1 2">
    <name type="scientific">Xenotaenia resolanae</name>
    <dbReference type="NCBI Taxonomy" id="208358"/>
    <lineage>
        <taxon>Eukaryota</taxon>
        <taxon>Metazoa</taxon>
        <taxon>Chordata</taxon>
        <taxon>Craniata</taxon>
        <taxon>Vertebrata</taxon>
        <taxon>Euteleostomi</taxon>
        <taxon>Actinopterygii</taxon>
        <taxon>Neopterygii</taxon>
        <taxon>Teleostei</taxon>
        <taxon>Neoteleostei</taxon>
        <taxon>Acanthomorphata</taxon>
        <taxon>Ovalentaria</taxon>
        <taxon>Atherinomorphae</taxon>
        <taxon>Cyprinodontiformes</taxon>
        <taxon>Goodeidae</taxon>
        <taxon>Xenotaenia</taxon>
    </lineage>
</organism>
<accession>A0ABV0W8F1</accession>
<dbReference type="EMBL" id="JAHRIM010034062">
    <property type="protein sequence ID" value="MEQ2265811.1"/>
    <property type="molecule type" value="Genomic_DNA"/>
</dbReference>
<gene>
    <name evidence="1" type="ORF">XENORESO_012961</name>
</gene>
<comment type="caution">
    <text evidence="1">The sequence shown here is derived from an EMBL/GenBank/DDBJ whole genome shotgun (WGS) entry which is preliminary data.</text>
</comment>
<protein>
    <submittedName>
        <fullName evidence="1">Uncharacterized protein</fullName>
    </submittedName>
</protein>